<dbReference type="GO" id="GO:1904680">
    <property type="term" value="F:peptide transmembrane transporter activity"/>
    <property type="evidence" value="ECO:0007669"/>
    <property type="project" value="TreeGrafter"/>
</dbReference>
<dbReference type="GO" id="GO:0015833">
    <property type="term" value="P:peptide transport"/>
    <property type="evidence" value="ECO:0007669"/>
    <property type="project" value="TreeGrafter"/>
</dbReference>
<keyword evidence="5" id="KW-1185">Reference proteome</keyword>
<keyword evidence="2" id="KW-0732">Signal</keyword>
<dbReference type="Pfam" id="PF00496">
    <property type="entry name" value="SBP_bac_5"/>
    <property type="match status" value="1"/>
</dbReference>
<dbReference type="Proteomes" id="UP000199022">
    <property type="component" value="Unassembled WGS sequence"/>
</dbReference>
<dbReference type="SUPFAM" id="SSF53850">
    <property type="entry name" value="Periplasmic binding protein-like II"/>
    <property type="match status" value="1"/>
</dbReference>
<dbReference type="InterPro" id="IPR000914">
    <property type="entry name" value="SBP_5_dom"/>
</dbReference>
<dbReference type="PROSITE" id="PS51257">
    <property type="entry name" value="PROKAR_LIPOPROTEIN"/>
    <property type="match status" value="1"/>
</dbReference>
<sequence>MRPHPRRALPALLLLVALVAGCTGGDPADTALPTASGAPDGGVDGLRAPSEATGGTLRLVTAQVDSLDPQRSYLPAVWNLMRLYTRTLVTYSSEPGSTEQLVPDLATDLGTTPDGGRTWTFTLRPGATFETGRPITSRDIKYGIERSFAVDVLRGGPNFVLDLLDPESLYAGPYQDETPDRLGLTTIATPDDATITFTLSRADPDFPFVLALPSSGPVPAEADTGAAYQDDPVSSGPYAITSVDPVAGIVLDRNPAWTADSDPVRTALPDQVVVRTGLTGLDRDQALLAGSADADLSGTGVQDATTARADADDAIADRVDDVTTGAVRLLALPTTVAPMTSPDCRAAVAAVVDRTGVQEALGGAGAAVRTSVLWPRSLPGGPEDPDPAADLDAARGSLAACGSPDGFATRMAVPDAPVSRAVAERLVAQFAQVGIQVTVVPLDPTTYYTTGVGSPQAITDGGYGMVLATWTSDLPTPASFLVPLVDGRSITQVAGNHNLGLLADPAVDALVDTAVGAGDVAAWAAVADAALATHAVVPLAENRVQLLAGQRLHNGVVMLPWTGYDVATAGVGGG</sequence>
<evidence type="ECO:0000313" key="4">
    <source>
        <dbReference type="EMBL" id="SFD20404.1"/>
    </source>
</evidence>
<dbReference type="Gene3D" id="3.40.190.10">
    <property type="entry name" value="Periplasmic binding protein-like II"/>
    <property type="match status" value="1"/>
</dbReference>
<accession>A0A1I1QE09</accession>
<dbReference type="GO" id="GO:0043190">
    <property type="term" value="C:ATP-binding cassette (ABC) transporter complex"/>
    <property type="evidence" value="ECO:0007669"/>
    <property type="project" value="InterPro"/>
</dbReference>
<dbReference type="PANTHER" id="PTHR30290">
    <property type="entry name" value="PERIPLASMIC BINDING COMPONENT OF ABC TRANSPORTER"/>
    <property type="match status" value="1"/>
</dbReference>
<evidence type="ECO:0000256" key="1">
    <source>
        <dbReference type="SAM" id="MobiDB-lite"/>
    </source>
</evidence>
<evidence type="ECO:0000259" key="3">
    <source>
        <dbReference type="Pfam" id="PF00496"/>
    </source>
</evidence>
<organism evidence="4 5">
    <name type="scientific">Klenkia taihuensis</name>
    <dbReference type="NCBI Taxonomy" id="1225127"/>
    <lineage>
        <taxon>Bacteria</taxon>
        <taxon>Bacillati</taxon>
        <taxon>Actinomycetota</taxon>
        <taxon>Actinomycetes</taxon>
        <taxon>Geodermatophilales</taxon>
        <taxon>Geodermatophilaceae</taxon>
        <taxon>Klenkia</taxon>
    </lineage>
</organism>
<gene>
    <name evidence="4" type="ORF">SAMN05661030_2740</name>
</gene>
<dbReference type="STRING" id="1225127.SAMN05661030_2740"/>
<dbReference type="InterPro" id="IPR039424">
    <property type="entry name" value="SBP_5"/>
</dbReference>
<feature type="region of interest" description="Disordered" evidence="1">
    <location>
        <begin position="30"/>
        <end position="50"/>
    </location>
</feature>
<dbReference type="Gene3D" id="3.10.105.10">
    <property type="entry name" value="Dipeptide-binding Protein, Domain 3"/>
    <property type="match status" value="1"/>
</dbReference>
<protein>
    <submittedName>
        <fullName evidence="4">Peptide/nickel transport system substrate-binding protein</fullName>
    </submittedName>
</protein>
<reference evidence="5" key="1">
    <citation type="submission" date="2016-10" db="EMBL/GenBank/DDBJ databases">
        <authorList>
            <person name="Varghese N."/>
            <person name="Submissions S."/>
        </authorList>
    </citation>
    <scope>NUCLEOTIDE SEQUENCE [LARGE SCALE GENOMIC DNA]</scope>
    <source>
        <strain evidence="5">DSM 45962</strain>
    </source>
</reference>
<name>A0A1I1QE09_9ACTN</name>
<dbReference type="InterPro" id="IPR030678">
    <property type="entry name" value="Peptide/Ni-bd"/>
</dbReference>
<feature type="chain" id="PRO_5011435366" evidence="2">
    <location>
        <begin position="29"/>
        <end position="574"/>
    </location>
</feature>
<proteinExistence type="predicted"/>
<dbReference type="GO" id="GO:0042597">
    <property type="term" value="C:periplasmic space"/>
    <property type="evidence" value="ECO:0007669"/>
    <property type="project" value="UniProtKB-ARBA"/>
</dbReference>
<dbReference type="RefSeq" id="WP_229827413.1">
    <property type="nucleotide sequence ID" value="NZ_BNAC01000001.1"/>
</dbReference>
<feature type="domain" description="Solute-binding protein family 5" evidence="3">
    <location>
        <begin position="100"/>
        <end position="488"/>
    </location>
</feature>
<dbReference type="PANTHER" id="PTHR30290:SF83">
    <property type="entry name" value="ABC TRANSPORTER SUBSTRATE-BINDING PROTEIN"/>
    <property type="match status" value="1"/>
</dbReference>
<dbReference type="PIRSF" id="PIRSF002741">
    <property type="entry name" value="MppA"/>
    <property type="match status" value="1"/>
</dbReference>
<dbReference type="CDD" id="cd08506">
    <property type="entry name" value="PBP2_clavulanate_OppA2"/>
    <property type="match status" value="1"/>
</dbReference>
<dbReference type="EMBL" id="FOMD01000003">
    <property type="protein sequence ID" value="SFD20404.1"/>
    <property type="molecule type" value="Genomic_DNA"/>
</dbReference>
<feature type="signal peptide" evidence="2">
    <location>
        <begin position="1"/>
        <end position="28"/>
    </location>
</feature>
<evidence type="ECO:0000313" key="5">
    <source>
        <dbReference type="Proteomes" id="UP000199022"/>
    </source>
</evidence>
<dbReference type="AlphaFoldDB" id="A0A1I1QE09"/>
<evidence type="ECO:0000256" key="2">
    <source>
        <dbReference type="SAM" id="SignalP"/>
    </source>
</evidence>